<dbReference type="GO" id="GO:0005576">
    <property type="term" value="C:extracellular region"/>
    <property type="evidence" value="ECO:0007669"/>
    <property type="project" value="UniProtKB-SubCell"/>
</dbReference>
<evidence type="ECO:0000256" key="15">
    <source>
        <dbReference type="ARBA" id="ARBA00023125"/>
    </source>
</evidence>
<dbReference type="FunFam" id="1.10.238.10:FF:000045">
    <property type="entry name" value="Nucleobindin 2"/>
    <property type="match status" value="1"/>
</dbReference>
<dbReference type="InterPro" id="IPR002048">
    <property type="entry name" value="EF_hand_dom"/>
</dbReference>
<evidence type="ECO:0000256" key="9">
    <source>
        <dbReference type="ARBA" id="ARBA00022658"/>
    </source>
</evidence>
<dbReference type="PANTHER" id="PTHR19237">
    <property type="entry name" value="NUCLEOBINDIN"/>
    <property type="match status" value="1"/>
</dbReference>
<proteinExistence type="evidence at protein level"/>
<evidence type="ECO:0007829" key="23">
    <source>
        <dbReference type="PeptideAtlas" id="A0A9L0TMZ6"/>
    </source>
</evidence>
<evidence type="ECO:0000256" key="17">
    <source>
        <dbReference type="SAM" id="Coils"/>
    </source>
</evidence>
<evidence type="ECO:0000256" key="8">
    <source>
        <dbReference type="ARBA" id="ARBA00022553"/>
    </source>
</evidence>
<evidence type="ECO:0000256" key="11">
    <source>
        <dbReference type="ARBA" id="ARBA00022729"/>
    </source>
</evidence>
<dbReference type="InterPro" id="IPR040250">
    <property type="entry name" value="Nucleobindin"/>
</dbReference>
<keyword evidence="11 19" id="KW-0732">Signal</keyword>
<keyword evidence="12" id="KW-0677">Repeat</keyword>
<accession>A0A9L0TMZ6</accession>
<keyword evidence="6" id="KW-0963">Cytoplasm</keyword>
<dbReference type="Pfam" id="PF13499">
    <property type="entry name" value="EF-hand_7"/>
    <property type="match status" value="1"/>
</dbReference>
<keyword evidence="16" id="KW-0472">Membrane</keyword>
<evidence type="ECO:0000256" key="6">
    <source>
        <dbReference type="ARBA" id="ARBA00022490"/>
    </source>
</evidence>
<keyword evidence="15" id="KW-0238">DNA-binding</keyword>
<evidence type="ECO:0000259" key="20">
    <source>
        <dbReference type="PROSITE" id="PS50222"/>
    </source>
</evidence>
<keyword evidence="9" id="KW-0344">Guanine-nucleotide releasing factor</keyword>
<keyword evidence="10" id="KW-0479">Metal-binding</keyword>
<keyword evidence="17" id="KW-0175">Coiled coil</keyword>
<comment type="subcellular location">
    <subcellularLocation>
        <location evidence="2">Cytoplasm</location>
    </subcellularLocation>
    <subcellularLocation>
        <location evidence="3">Golgi apparatus</location>
    </subcellularLocation>
    <subcellularLocation>
        <location evidence="1">Membrane</location>
        <topology evidence="1">Peripheral membrane protein</topology>
    </subcellularLocation>
    <subcellularLocation>
        <location evidence="4">Secreted</location>
    </subcellularLocation>
</comment>
<name>A0A9L0TMZ6_HORSE</name>
<gene>
    <name evidence="21" type="primary">NUCB2</name>
</gene>
<dbReference type="GO" id="GO:0005085">
    <property type="term" value="F:guanyl-nucleotide exchange factor activity"/>
    <property type="evidence" value="ECO:0007669"/>
    <property type="project" value="UniProtKB-KW"/>
</dbReference>
<dbReference type="SMART" id="SM00054">
    <property type="entry name" value="EFh"/>
    <property type="match status" value="2"/>
</dbReference>
<dbReference type="GO" id="GO:0005509">
    <property type="term" value="F:calcium ion binding"/>
    <property type="evidence" value="ECO:0007669"/>
    <property type="project" value="InterPro"/>
</dbReference>
<evidence type="ECO:0000256" key="13">
    <source>
        <dbReference type="ARBA" id="ARBA00022837"/>
    </source>
</evidence>
<evidence type="ECO:0000256" key="19">
    <source>
        <dbReference type="SAM" id="SignalP"/>
    </source>
</evidence>
<feature type="chain" id="PRO_5040105789" evidence="19">
    <location>
        <begin position="25"/>
        <end position="509"/>
    </location>
</feature>
<reference evidence="21 22" key="1">
    <citation type="journal article" date="2009" name="Science">
        <title>Genome sequence, comparative analysis, and population genetics of the domestic horse.</title>
        <authorList>
            <consortium name="Broad Institute Genome Sequencing Platform"/>
            <consortium name="Broad Institute Whole Genome Assembly Team"/>
            <person name="Wade C.M."/>
            <person name="Giulotto E."/>
            <person name="Sigurdsson S."/>
            <person name="Zoli M."/>
            <person name="Gnerre S."/>
            <person name="Imsland F."/>
            <person name="Lear T.L."/>
            <person name="Adelson D.L."/>
            <person name="Bailey E."/>
            <person name="Bellone R.R."/>
            <person name="Bloecker H."/>
            <person name="Distl O."/>
            <person name="Edgar R.C."/>
            <person name="Garber M."/>
            <person name="Leeb T."/>
            <person name="Mauceli E."/>
            <person name="MacLeod J.N."/>
            <person name="Penedo M.C.T."/>
            <person name="Raison J.M."/>
            <person name="Sharpe T."/>
            <person name="Vogel J."/>
            <person name="Andersson L."/>
            <person name="Antczak D.F."/>
            <person name="Biagi T."/>
            <person name="Binns M.M."/>
            <person name="Chowdhary B.P."/>
            <person name="Coleman S.J."/>
            <person name="Della Valle G."/>
            <person name="Fryc S."/>
            <person name="Guerin G."/>
            <person name="Hasegawa T."/>
            <person name="Hill E.W."/>
            <person name="Jurka J."/>
            <person name="Kiialainen A."/>
            <person name="Lindgren G."/>
            <person name="Liu J."/>
            <person name="Magnani E."/>
            <person name="Mickelson J.R."/>
            <person name="Murray J."/>
            <person name="Nergadze S.G."/>
            <person name="Onofrio R."/>
            <person name="Pedroni S."/>
            <person name="Piras M.F."/>
            <person name="Raudsepp T."/>
            <person name="Rocchi M."/>
            <person name="Roeed K.H."/>
            <person name="Ryder O.A."/>
            <person name="Searle S."/>
            <person name="Skow L."/>
            <person name="Swinburne J.E."/>
            <person name="Syvaenen A.C."/>
            <person name="Tozaki T."/>
            <person name="Valberg S.J."/>
            <person name="Vaudin M."/>
            <person name="White J.R."/>
            <person name="Zody M.C."/>
            <person name="Lander E.S."/>
            <person name="Lindblad-Toh K."/>
        </authorList>
    </citation>
    <scope>NUCLEOTIDE SEQUENCE [LARGE SCALE GENOMIC DNA]</scope>
    <source>
        <strain evidence="21 22">Thoroughbred</strain>
    </source>
</reference>
<dbReference type="GO" id="GO:0005794">
    <property type="term" value="C:Golgi apparatus"/>
    <property type="evidence" value="ECO:0007669"/>
    <property type="project" value="UniProtKB-SubCell"/>
</dbReference>
<keyword evidence="14" id="KW-0333">Golgi apparatus</keyword>
<dbReference type="AlphaFoldDB" id="A0A9L0TMZ6"/>
<keyword evidence="8" id="KW-0597">Phosphoprotein</keyword>
<feature type="signal peptide" evidence="19">
    <location>
        <begin position="1"/>
        <end position="24"/>
    </location>
</feature>
<evidence type="ECO:0000256" key="10">
    <source>
        <dbReference type="ARBA" id="ARBA00022723"/>
    </source>
</evidence>
<dbReference type="Ensembl" id="ENSECAT00000091553.1">
    <property type="protein sequence ID" value="ENSECAP00000088396.1"/>
    <property type="gene ID" value="ENSECAG00000016586.4"/>
</dbReference>
<evidence type="ECO:0000313" key="21">
    <source>
        <dbReference type="Ensembl" id="ENSECAP00000088396.1"/>
    </source>
</evidence>
<evidence type="ECO:0000256" key="5">
    <source>
        <dbReference type="ARBA" id="ARBA00008063"/>
    </source>
</evidence>
<dbReference type="Pfam" id="PF25434">
    <property type="entry name" value="NUCB1_N"/>
    <property type="match status" value="1"/>
</dbReference>
<feature type="domain" description="EF-hand" evidence="20">
    <location>
        <begin position="241"/>
        <end position="276"/>
    </location>
</feature>
<dbReference type="PROSITE" id="PS00018">
    <property type="entry name" value="EF_HAND_1"/>
    <property type="match status" value="2"/>
</dbReference>
<feature type="coiled-coil region" evidence="17">
    <location>
        <begin position="347"/>
        <end position="402"/>
    </location>
</feature>
<dbReference type="InterPro" id="IPR057576">
    <property type="entry name" value="NUCB1_N"/>
</dbReference>
<dbReference type="GO" id="GO:0003677">
    <property type="term" value="F:DNA binding"/>
    <property type="evidence" value="ECO:0007669"/>
    <property type="project" value="UniProtKB-KW"/>
</dbReference>
<evidence type="ECO:0000256" key="4">
    <source>
        <dbReference type="ARBA" id="ARBA00004613"/>
    </source>
</evidence>
<dbReference type="GeneTree" id="ENSGT00390000001927"/>
<evidence type="ECO:0000256" key="16">
    <source>
        <dbReference type="ARBA" id="ARBA00023136"/>
    </source>
</evidence>
<reference evidence="21" key="2">
    <citation type="submission" date="2025-08" db="UniProtKB">
        <authorList>
            <consortium name="Ensembl"/>
        </authorList>
    </citation>
    <scope>IDENTIFICATION</scope>
    <source>
        <strain evidence="21">Thoroughbred</strain>
    </source>
</reference>
<evidence type="ECO:0000256" key="12">
    <source>
        <dbReference type="ARBA" id="ARBA00022737"/>
    </source>
</evidence>
<organism evidence="21 22">
    <name type="scientific">Equus caballus</name>
    <name type="common">Horse</name>
    <dbReference type="NCBI Taxonomy" id="9796"/>
    <lineage>
        <taxon>Eukaryota</taxon>
        <taxon>Metazoa</taxon>
        <taxon>Chordata</taxon>
        <taxon>Craniata</taxon>
        <taxon>Vertebrata</taxon>
        <taxon>Euteleostomi</taxon>
        <taxon>Mammalia</taxon>
        <taxon>Eutheria</taxon>
        <taxon>Laurasiatheria</taxon>
        <taxon>Perissodactyla</taxon>
        <taxon>Equidae</taxon>
        <taxon>Equus</taxon>
    </lineage>
</organism>
<dbReference type="Gene3D" id="1.10.238.10">
    <property type="entry name" value="EF-hand"/>
    <property type="match status" value="1"/>
</dbReference>
<sequence length="509" mass="60973">MRWRTILLRYYFFLVTCLLTALEAVPIDIDKTKVKHTQPVESAKIEAPDTGLYYDEYLKQVIDVLETDNHFREKLQKADIEEIKSGRLSKELDLVSHHVRTKLDELKRQEVARLRMLIKAKLDSHQDTGIDHHALLKQFDHLNHLNPEKFESTDLDMLIKAATSDLEHYDKTRHEEFKKYEMMKEHERREYLKTLNEEKRKEEESKFEEMKKKHENHPKVNHPGSKDQLKEVWEETDGLDPNDFDPKTFFKLHDVNSDGFLDEQELEALFTKELEKVYDPKNEEDDMVEMEEERLRMREHVMNEVDANKDRLVTLEEFLKATEKKEFLEPDGWETLDQQQFFTEEELKAYENLISLQENELKKKADELQKQKEELQRQHDQLEAQKLEYHQAVQQMEQKKLQQEIPPSGPGGELKFQPPVQYNQEETEEEPELNDELIVFMQDFYPLKNVLKLTFTLNHWCLNLKLWFICFCGIERLRYIKLNAKFTFLFLMGDGMEDCNDRLLSRCEI</sequence>
<feature type="domain" description="EF-hand" evidence="20">
    <location>
        <begin position="293"/>
        <end position="328"/>
    </location>
</feature>
<dbReference type="SUPFAM" id="SSF47473">
    <property type="entry name" value="EF-hand"/>
    <property type="match status" value="1"/>
</dbReference>
<evidence type="ECO:0000256" key="14">
    <source>
        <dbReference type="ARBA" id="ARBA00023034"/>
    </source>
</evidence>
<dbReference type="PANTHER" id="PTHR19237:SF22">
    <property type="entry name" value="NUCLEOBINDIN-2"/>
    <property type="match status" value="1"/>
</dbReference>
<evidence type="ECO:0000256" key="18">
    <source>
        <dbReference type="SAM" id="MobiDB-lite"/>
    </source>
</evidence>
<keyword evidence="23" id="KW-1267">Proteomics identification</keyword>
<feature type="region of interest" description="Disordered" evidence="18">
    <location>
        <begin position="195"/>
        <end position="225"/>
    </location>
</feature>
<evidence type="ECO:0000256" key="1">
    <source>
        <dbReference type="ARBA" id="ARBA00004170"/>
    </source>
</evidence>
<evidence type="ECO:0000256" key="7">
    <source>
        <dbReference type="ARBA" id="ARBA00022525"/>
    </source>
</evidence>
<reference evidence="21" key="3">
    <citation type="submission" date="2025-09" db="UniProtKB">
        <authorList>
            <consortium name="Ensembl"/>
        </authorList>
    </citation>
    <scope>IDENTIFICATION</scope>
    <source>
        <strain evidence="21">Thoroughbred</strain>
    </source>
</reference>
<keyword evidence="22" id="KW-1185">Reference proteome</keyword>
<keyword evidence="13" id="KW-0106">Calcium</keyword>
<evidence type="ECO:0000256" key="2">
    <source>
        <dbReference type="ARBA" id="ARBA00004496"/>
    </source>
</evidence>
<dbReference type="InterPro" id="IPR018247">
    <property type="entry name" value="EF_Hand_1_Ca_BS"/>
</dbReference>
<dbReference type="Proteomes" id="UP000002281">
    <property type="component" value="Chromosome 7"/>
</dbReference>
<feature type="compositionally biased region" description="Basic and acidic residues" evidence="18">
    <location>
        <begin position="195"/>
        <end position="212"/>
    </location>
</feature>
<comment type="similarity">
    <text evidence="5">Belongs to the nucleobindin family.</text>
</comment>
<dbReference type="GO" id="GO:0005793">
    <property type="term" value="C:endoplasmic reticulum-Golgi intermediate compartment"/>
    <property type="evidence" value="ECO:0007669"/>
    <property type="project" value="Ensembl"/>
</dbReference>
<dbReference type="PROSITE" id="PS50222">
    <property type="entry name" value="EF_HAND_2"/>
    <property type="match status" value="2"/>
</dbReference>
<evidence type="ECO:0000256" key="3">
    <source>
        <dbReference type="ARBA" id="ARBA00004555"/>
    </source>
</evidence>
<protein>
    <submittedName>
        <fullName evidence="21">Nucleobindin 2</fullName>
    </submittedName>
</protein>
<dbReference type="InterPro" id="IPR011992">
    <property type="entry name" value="EF-hand-dom_pair"/>
</dbReference>
<evidence type="ECO:0000313" key="22">
    <source>
        <dbReference type="Proteomes" id="UP000002281"/>
    </source>
</evidence>
<dbReference type="GO" id="GO:0016020">
    <property type="term" value="C:membrane"/>
    <property type="evidence" value="ECO:0007669"/>
    <property type="project" value="UniProtKB-SubCell"/>
</dbReference>
<keyword evidence="7" id="KW-0964">Secreted</keyword>